<evidence type="ECO:0000313" key="4">
    <source>
        <dbReference type="EMBL" id="KAK1693491.1"/>
    </source>
</evidence>
<feature type="domain" description="KIB1-4 beta-propeller" evidence="3">
    <location>
        <begin position="389"/>
        <end position="710"/>
    </location>
</feature>
<dbReference type="AlphaFoldDB" id="A0AAD8TUH3"/>
<keyword evidence="1" id="KW-0802">TPR repeat</keyword>
<accession>A0AAD8TUH3</accession>
<feature type="region of interest" description="Disordered" evidence="2">
    <location>
        <begin position="265"/>
        <end position="287"/>
    </location>
</feature>
<dbReference type="Proteomes" id="UP001231189">
    <property type="component" value="Unassembled WGS sequence"/>
</dbReference>
<dbReference type="InterPro" id="IPR011990">
    <property type="entry name" value="TPR-like_helical_dom_sf"/>
</dbReference>
<feature type="repeat" description="TPR" evidence="1">
    <location>
        <begin position="216"/>
        <end position="249"/>
    </location>
</feature>
<dbReference type="SUPFAM" id="SSF50998">
    <property type="entry name" value="Quinoprotein alcohol dehydrogenase-like"/>
    <property type="match status" value="1"/>
</dbReference>
<evidence type="ECO:0000256" key="1">
    <source>
        <dbReference type="PROSITE-ProRule" id="PRU00339"/>
    </source>
</evidence>
<evidence type="ECO:0000313" key="5">
    <source>
        <dbReference type="Proteomes" id="UP001231189"/>
    </source>
</evidence>
<dbReference type="Pfam" id="PF03478">
    <property type="entry name" value="Beta-prop_KIB1-4"/>
    <property type="match status" value="1"/>
</dbReference>
<comment type="caution">
    <text evidence="4">The sequence shown here is derived from an EMBL/GenBank/DDBJ whole genome shotgun (WGS) entry which is preliminary data.</text>
</comment>
<dbReference type="PANTHER" id="PTHR45560:SF4">
    <property type="entry name" value="OS04G0164500 PROTEIN"/>
    <property type="match status" value="1"/>
</dbReference>
<dbReference type="EMBL" id="JAUUTY010000001">
    <property type="protein sequence ID" value="KAK1693491.1"/>
    <property type="molecule type" value="Genomic_DNA"/>
</dbReference>
<sequence length="742" mass="82901">MNFEKARLIDPNIMTYMDEYAILLKFKSDNTRLNKLVHDMLHIDPARAETCVALAAFWERKDERKALTYAEKSLRVDDRHITGYIMKGNLHLSSNRPDLAVTDFRAAQELRADLRSYQGLVRAYLALSKCKDALFTAREAMKVMHQSAKALKLVGDVHAISSSGREKARKFYESAIRLEPGFLGAALALADLHIAEGRNKEAVLLLERYLRQWADDSLHIKLAQVFAATNLLSDALSHYQAALRINPYNEAAKKGLERLEKQMKGIDPDAPEDEDENEAEDDGDQDDAELLTRHRLHRIELYVPMGRSKGATAAVRKRDDAPKIDGEAPRPCPSLIPDLLSNIHDRLGFLDRVAFAAVFASSCDDDDLFKPHAPWLVFPRNTPETVELFSIADRLGATVPAPAPALRDHLVVGSSRGWLATADARGQIYLDNPATGEQHELPHIATTGVFLPSAKYHHFSLVMEPFLTIRYGHGPPFDHCWVNTHTWDNSLMRTRFYRKVVLSSSSSSRRPGAYAAMLLWRRELGAPAFASSEDPVWRLARSPDGVEDAIHHDGQFYSVSYTGLVEAWERDAVSGAYTSTAVAPRLAVEEHKKEHGEPSCRKYLAAAPGGRLMVVIKYYPEQGRRSWAWSFKVHVLGDDGQWKETRDIGDLAVFVGMNNSLCVPTTGRPQIEAGCVYYTGDELGALEARKDSYLYSSSRDGSDQGAVGVYSLKDGTLKKMEALGKEQRSFYPPPAWITPSIP</sequence>
<dbReference type="Pfam" id="PF13181">
    <property type="entry name" value="TPR_8"/>
    <property type="match status" value="1"/>
</dbReference>
<dbReference type="InterPro" id="IPR019734">
    <property type="entry name" value="TPR_rpt"/>
</dbReference>
<dbReference type="PROSITE" id="PS50005">
    <property type="entry name" value="TPR"/>
    <property type="match status" value="1"/>
</dbReference>
<reference evidence="4" key="1">
    <citation type="submission" date="2023-07" db="EMBL/GenBank/DDBJ databases">
        <title>A chromosome-level genome assembly of Lolium multiflorum.</title>
        <authorList>
            <person name="Chen Y."/>
            <person name="Copetti D."/>
            <person name="Kolliker R."/>
            <person name="Studer B."/>
        </authorList>
    </citation>
    <scope>NUCLEOTIDE SEQUENCE</scope>
    <source>
        <strain evidence="4">02402/16</strain>
        <tissue evidence="4">Leaf</tissue>
    </source>
</reference>
<dbReference type="SUPFAM" id="SSF48452">
    <property type="entry name" value="TPR-like"/>
    <property type="match status" value="1"/>
</dbReference>
<dbReference type="SMART" id="SM00028">
    <property type="entry name" value="TPR"/>
    <property type="match status" value="4"/>
</dbReference>
<dbReference type="PANTHER" id="PTHR45560">
    <property type="entry name" value="OS04G0163150 PROTEIN-RELATED"/>
    <property type="match status" value="1"/>
</dbReference>
<dbReference type="InterPro" id="IPR011047">
    <property type="entry name" value="Quinoprotein_ADH-like_sf"/>
</dbReference>
<proteinExistence type="predicted"/>
<dbReference type="Gene3D" id="1.25.40.10">
    <property type="entry name" value="Tetratricopeptide repeat domain"/>
    <property type="match status" value="1"/>
</dbReference>
<name>A0AAD8TUH3_LOLMU</name>
<evidence type="ECO:0000259" key="3">
    <source>
        <dbReference type="Pfam" id="PF03478"/>
    </source>
</evidence>
<dbReference type="Pfam" id="PF14559">
    <property type="entry name" value="TPR_19"/>
    <property type="match status" value="1"/>
</dbReference>
<gene>
    <name evidence="4" type="ORF">QYE76_010188</name>
</gene>
<protein>
    <recommendedName>
        <fullName evidence="3">KIB1-4 beta-propeller domain-containing protein</fullName>
    </recommendedName>
</protein>
<keyword evidence="5" id="KW-1185">Reference proteome</keyword>
<feature type="compositionally biased region" description="Acidic residues" evidence="2">
    <location>
        <begin position="269"/>
        <end position="287"/>
    </location>
</feature>
<dbReference type="InterPro" id="IPR005174">
    <property type="entry name" value="KIB1-4_b-propeller"/>
</dbReference>
<organism evidence="4 5">
    <name type="scientific">Lolium multiflorum</name>
    <name type="common">Italian ryegrass</name>
    <name type="synonym">Lolium perenne subsp. multiflorum</name>
    <dbReference type="NCBI Taxonomy" id="4521"/>
    <lineage>
        <taxon>Eukaryota</taxon>
        <taxon>Viridiplantae</taxon>
        <taxon>Streptophyta</taxon>
        <taxon>Embryophyta</taxon>
        <taxon>Tracheophyta</taxon>
        <taxon>Spermatophyta</taxon>
        <taxon>Magnoliopsida</taxon>
        <taxon>Liliopsida</taxon>
        <taxon>Poales</taxon>
        <taxon>Poaceae</taxon>
        <taxon>BOP clade</taxon>
        <taxon>Pooideae</taxon>
        <taxon>Poodae</taxon>
        <taxon>Poeae</taxon>
        <taxon>Poeae Chloroplast Group 2 (Poeae type)</taxon>
        <taxon>Loliodinae</taxon>
        <taxon>Loliinae</taxon>
        <taxon>Lolium</taxon>
    </lineage>
</organism>
<evidence type="ECO:0000256" key="2">
    <source>
        <dbReference type="SAM" id="MobiDB-lite"/>
    </source>
</evidence>